<accession>A0A4S8M5U8</accession>
<dbReference type="OrthoDB" id="2998386at2759"/>
<dbReference type="AlphaFoldDB" id="A0A4S8M5U8"/>
<dbReference type="PANTHER" id="PTHR46579:SF2">
    <property type="entry name" value="C2H2-TYPE DOMAIN-CONTAINING PROTEIN"/>
    <property type="match status" value="1"/>
</dbReference>
<protein>
    <submittedName>
        <fullName evidence="2">Uncharacterized protein</fullName>
    </submittedName>
</protein>
<reference evidence="2 3" key="1">
    <citation type="journal article" date="2019" name="Nat. Ecol. Evol.">
        <title>Megaphylogeny resolves global patterns of mushroom evolution.</title>
        <authorList>
            <person name="Varga T."/>
            <person name="Krizsan K."/>
            <person name="Foldi C."/>
            <person name="Dima B."/>
            <person name="Sanchez-Garcia M."/>
            <person name="Sanchez-Ramirez S."/>
            <person name="Szollosi G.J."/>
            <person name="Szarkandi J.G."/>
            <person name="Papp V."/>
            <person name="Albert L."/>
            <person name="Andreopoulos W."/>
            <person name="Angelini C."/>
            <person name="Antonin V."/>
            <person name="Barry K.W."/>
            <person name="Bougher N.L."/>
            <person name="Buchanan P."/>
            <person name="Buyck B."/>
            <person name="Bense V."/>
            <person name="Catcheside P."/>
            <person name="Chovatia M."/>
            <person name="Cooper J."/>
            <person name="Damon W."/>
            <person name="Desjardin D."/>
            <person name="Finy P."/>
            <person name="Geml J."/>
            <person name="Haridas S."/>
            <person name="Hughes K."/>
            <person name="Justo A."/>
            <person name="Karasinski D."/>
            <person name="Kautmanova I."/>
            <person name="Kiss B."/>
            <person name="Kocsube S."/>
            <person name="Kotiranta H."/>
            <person name="LaButti K.M."/>
            <person name="Lechner B.E."/>
            <person name="Liimatainen K."/>
            <person name="Lipzen A."/>
            <person name="Lukacs Z."/>
            <person name="Mihaltcheva S."/>
            <person name="Morgado L.N."/>
            <person name="Niskanen T."/>
            <person name="Noordeloos M.E."/>
            <person name="Ohm R.A."/>
            <person name="Ortiz-Santana B."/>
            <person name="Ovrebo C."/>
            <person name="Racz N."/>
            <person name="Riley R."/>
            <person name="Savchenko A."/>
            <person name="Shiryaev A."/>
            <person name="Soop K."/>
            <person name="Spirin V."/>
            <person name="Szebenyi C."/>
            <person name="Tomsovsky M."/>
            <person name="Tulloss R.E."/>
            <person name="Uehling J."/>
            <person name="Grigoriev I.V."/>
            <person name="Vagvolgyi C."/>
            <person name="Papp T."/>
            <person name="Martin F.M."/>
            <person name="Miettinen O."/>
            <person name="Hibbett D.S."/>
            <person name="Nagy L.G."/>
        </authorList>
    </citation>
    <scope>NUCLEOTIDE SEQUENCE [LARGE SCALE GENOMIC DNA]</scope>
    <source>
        <strain evidence="2 3">CBS 962.96</strain>
    </source>
</reference>
<dbReference type="Proteomes" id="UP000297245">
    <property type="component" value="Unassembled WGS sequence"/>
</dbReference>
<name>A0A4S8M5U8_DENBC</name>
<keyword evidence="3" id="KW-1185">Reference proteome</keyword>
<organism evidence="2 3">
    <name type="scientific">Dendrothele bispora (strain CBS 962.96)</name>
    <dbReference type="NCBI Taxonomy" id="1314807"/>
    <lineage>
        <taxon>Eukaryota</taxon>
        <taxon>Fungi</taxon>
        <taxon>Dikarya</taxon>
        <taxon>Basidiomycota</taxon>
        <taxon>Agaricomycotina</taxon>
        <taxon>Agaricomycetes</taxon>
        <taxon>Agaricomycetidae</taxon>
        <taxon>Agaricales</taxon>
        <taxon>Agaricales incertae sedis</taxon>
        <taxon>Dendrothele</taxon>
    </lineage>
</organism>
<evidence type="ECO:0000313" key="2">
    <source>
        <dbReference type="EMBL" id="THU97450.1"/>
    </source>
</evidence>
<gene>
    <name evidence="2" type="ORF">K435DRAFT_819171</name>
</gene>
<feature type="region of interest" description="Disordered" evidence="1">
    <location>
        <begin position="229"/>
        <end position="260"/>
    </location>
</feature>
<evidence type="ECO:0000313" key="3">
    <source>
        <dbReference type="Proteomes" id="UP000297245"/>
    </source>
</evidence>
<dbReference type="PANTHER" id="PTHR46579">
    <property type="entry name" value="F5/8 TYPE C DOMAIN-CONTAINING PROTEIN-RELATED"/>
    <property type="match status" value="1"/>
</dbReference>
<dbReference type="EMBL" id="ML179155">
    <property type="protein sequence ID" value="THU97450.1"/>
    <property type="molecule type" value="Genomic_DNA"/>
</dbReference>
<sequence length="628" mass="72113">MNLPPDIRYLPENVFVVGITPGPSLPDVITISHILRPLVDILITHWNGTIIQTHLHPGGTPIRVAVLPFIADLQAIRKITGFLSHNANLFCSWCLCPNSDKECLDLSKWRLRNPDEVREQMKQWRELRTKTARKQLETRNGVRWTPLHDLPYYNVWHVVLGFMHNTLEGVLEDHLRHRWGKAEKNNSESEEYEVEYSSVELDSELENLRQESEESGNEGNTILPFRLRSERNSASSPSPSPSQGRYSEDEEGDPSYQLDEHDDLLSDFRPEWLESIRKCIQDVALPTHVHRPPGNLGEPSHGKLKAKEYLDLFTIFFPLILPEIWSIEQANYEQALLYNFLPLAYSTSDSEADAYIYAGVTSKPNHHYAMHNGQLLKFWGPLSLLNDLDFTMLRQMCRVGRYNALVSDGHFQSTEMKALSHLLSPTQSKSLKDTNFQPITPAEMAELRKKSEIVSDTDYNLLFQYLYKHTGLAWRHVNRAPHPLHSIVLPITIPTLEYFKHRGITYSTATAHDGNSAIQFYDYDPDCRTIYTGTILRVWQIAIQDRLRIFVLVAIDKALSREEEESLPFHQYPRFNTRVVDAAPSELFVIIEPPHIISHTVVYPRPAGSYGISRATKAVCLSLNRGRY</sequence>
<proteinExistence type="predicted"/>
<evidence type="ECO:0000256" key="1">
    <source>
        <dbReference type="SAM" id="MobiDB-lite"/>
    </source>
</evidence>